<feature type="transmembrane region" description="Helical" evidence="5">
    <location>
        <begin position="33"/>
        <end position="56"/>
    </location>
</feature>
<dbReference type="Gene3D" id="1.10.357.140">
    <property type="entry name" value="UbiA prenyltransferase"/>
    <property type="match status" value="1"/>
</dbReference>
<evidence type="ECO:0000313" key="7">
    <source>
        <dbReference type="Proteomes" id="UP000722459"/>
    </source>
</evidence>
<feature type="transmembrane region" description="Helical" evidence="5">
    <location>
        <begin position="77"/>
        <end position="97"/>
    </location>
</feature>
<feature type="transmembrane region" description="Helical" evidence="5">
    <location>
        <begin position="193"/>
        <end position="215"/>
    </location>
</feature>
<accession>A0A8T5GG47</accession>
<feature type="transmembrane region" description="Helical" evidence="5">
    <location>
        <begin position="125"/>
        <end position="143"/>
    </location>
</feature>
<comment type="caution">
    <text evidence="6">The sequence shown here is derived from an EMBL/GenBank/DDBJ whole genome shotgun (WGS) entry which is preliminary data.</text>
</comment>
<dbReference type="InterPro" id="IPR044878">
    <property type="entry name" value="UbiA_sf"/>
</dbReference>
<dbReference type="Pfam" id="PF01040">
    <property type="entry name" value="UbiA"/>
    <property type="match status" value="1"/>
</dbReference>
<organism evidence="6 7">
    <name type="scientific">Candidatus Iainarchaeum sp</name>
    <dbReference type="NCBI Taxonomy" id="3101447"/>
    <lineage>
        <taxon>Archaea</taxon>
        <taxon>Candidatus Iainarchaeota</taxon>
        <taxon>Candidatus Iainarchaeia</taxon>
        <taxon>Candidatus Iainarchaeales</taxon>
        <taxon>Candidatus Iainarchaeaceae</taxon>
        <taxon>Candidatus Iainarchaeum</taxon>
    </lineage>
</organism>
<evidence type="ECO:0000256" key="2">
    <source>
        <dbReference type="ARBA" id="ARBA00022692"/>
    </source>
</evidence>
<evidence type="ECO:0000256" key="5">
    <source>
        <dbReference type="SAM" id="Phobius"/>
    </source>
</evidence>
<dbReference type="GO" id="GO:0005886">
    <property type="term" value="C:plasma membrane"/>
    <property type="evidence" value="ECO:0007669"/>
    <property type="project" value="UniProtKB-SubCell"/>
</dbReference>
<feature type="transmembrane region" description="Helical" evidence="5">
    <location>
        <begin position="221"/>
        <end position="242"/>
    </location>
</feature>
<dbReference type="PANTHER" id="PTHR42723">
    <property type="entry name" value="CHLOROPHYLL SYNTHASE"/>
    <property type="match status" value="1"/>
</dbReference>
<gene>
    <name evidence="6" type="ORF">HON47_05285</name>
</gene>
<dbReference type="InterPro" id="IPR000537">
    <property type="entry name" value="UbiA_prenyltransferase"/>
</dbReference>
<dbReference type="CDD" id="cd13961">
    <property type="entry name" value="PT_UbiA_DGGGPS"/>
    <property type="match status" value="1"/>
</dbReference>
<feature type="transmembrane region" description="Helical" evidence="5">
    <location>
        <begin position="103"/>
        <end position="120"/>
    </location>
</feature>
<name>A0A8T5GG47_9ARCH</name>
<sequence>MKPYLELMRVNNCAMAAIAVLIGYTIVTFDFSIGVALAMVSAFLICGAGQAINDIFDYKIDKKINKKKPIPSGKVSRSNATIFSAILFLVGIILAFFINPLAFTIAVIFSILLILYASVLYKVKYLGNIVVALGTAFTFIFGASVTETIPLLIIIFAMSAFFANMSREITKDFEDLKKDKGFKKTLPMISKKLAKSFAVSYHLLAILFAMLAFAFFLSNNIAYFIMVLLATLTFGRSIKLLLKNDYKRSQKNCKKGMLFSLLAYVTAIIR</sequence>
<evidence type="ECO:0000256" key="1">
    <source>
        <dbReference type="ARBA" id="ARBA00004651"/>
    </source>
</evidence>
<dbReference type="InterPro" id="IPR050475">
    <property type="entry name" value="Prenyltransferase_related"/>
</dbReference>
<feature type="transmembrane region" description="Helical" evidence="5">
    <location>
        <begin position="7"/>
        <end position="27"/>
    </location>
</feature>
<keyword evidence="3 5" id="KW-1133">Transmembrane helix</keyword>
<dbReference type="PANTHER" id="PTHR42723:SF1">
    <property type="entry name" value="CHLOROPHYLL SYNTHASE, CHLOROPLASTIC"/>
    <property type="match status" value="1"/>
</dbReference>
<evidence type="ECO:0000256" key="3">
    <source>
        <dbReference type="ARBA" id="ARBA00022989"/>
    </source>
</evidence>
<feature type="transmembrane region" description="Helical" evidence="5">
    <location>
        <begin position="149"/>
        <end position="166"/>
    </location>
</feature>
<protein>
    <submittedName>
        <fullName evidence="6">Geranylgeranylglycerol-phosphate geranylgeranyltransferase</fullName>
    </submittedName>
</protein>
<keyword evidence="2 5" id="KW-0812">Transmembrane</keyword>
<evidence type="ECO:0000313" key="6">
    <source>
        <dbReference type="EMBL" id="MBT4870961.1"/>
    </source>
</evidence>
<proteinExistence type="predicted"/>
<reference evidence="6" key="1">
    <citation type="journal article" date="2021" name="ISME J.">
        <title>Mercury methylation by metabolically versatile and cosmopolitan marine bacteria.</title>
        <authorList>
            <person name="Lin H."/>
            <person name="Ascher D.B."/>
            <person name="Myung Y."/>
            <person name="Lamborg C.H."/>
            <person name="Hallam S.J."/>
            <person name="Gionfriddo C.M."/>
            <person name="Holt K.E."/>
            <person name="Moreau J.W."/>
        </authorList>
    </citation>
    <scope>NUCLEOTIDE SEQUENCE</scope>
    <source>
        <strain evidence="6">SI075_bin30</strain>
    </source>
</reference>
<dbReference type="AlphaFoldDB" id="A0A8T5GG47"/>
<keyword evidence="4 5" id="KW-0472">Membrane</keyword>
<dbReference type="EMBL" id="JABJNZ010000066">
    <property type="protein sequence ID" value="MBT4870961.1"/>
    <property type="molecule type" value="Genomic_DNA"/>
</dbReference>
<evidence type="ECO:0000256" key="4">
    <source>
        <dbReference type="ARBA" id="ARBA00023136"/>
    </source>
</evidence>
<dbReference type="Proteomes" id="UP000722459">
    <property type="component" value="Unassembled WGS sequence"/>
</dbReference>
<comment type="subcellular location">
    <subcellularLocation>
        <location evidence="1">Cell membrane</location>
        <topology evidence="1">Multi-pass membrane protein</topology>
    </subcellularLocation>
</comment>
<dbReference type="GO" id="GO:0016765">
    <property type="term" value="F:transferase activity, transferring alkyl or aryl (other than methyl) groups"/>
    <property type="evidence" value="ECO:0007669"/>
    <property type="project" value="InterPro"/>
</dbReference>